<keyword evidence="2" id="KW-0813">Transport</keyword>
<dbReference type="GO" id="GO:0005524">
    <property type="term" value="F:ATP binding"/>
    <property type="evidence" value="ECO:0007669"/>
    <property type="project" value="UniProtKB-KW"/>
</dbReference>
<dbReference type="InterPro" id="IPR027417">
    <property type="entry name" value="P-loop_NTPase"/>
</dbReference>
<evidence type="ECO:0000259" key="6">
    <source>
        <dbReference type="PROSITE" id="PS50893"/>
    </source>
</evidence>
<accession>A0A4V2SUC1</accession>
<sequence length="336" mass="36786">MDYTATVDSWRYRDRRALGKLNAMTKPVIEVSDLRCAYGAFEAVRGLTFEVHKGELFALLGTNGAGKTTTLETIEGHRKPSSGAVRVLGADPVSQRSWVRQRCGIMLQESGFAGDLTVTETVQLWQGILGISSIVEDGLARLNLTHRRDVRVKQLSGGERRRLDLVLATLGQPEVVFLDEPTTGLDPQSREATWQVVRELLAGGTTVLLTTHYLEEAERLAHRLAIMHEGRFAVAGNLADVLETELAQLGFDLGDGVRVAELPALFGELDELALAEGRVQIRTARLQDDLQAVLGWAAARGVALRRLRAHHASLDDVFHRVAGGARAEISTEVTVR</sequence>
<evidence type="ECO:0000256" key="3">
    <source>
        <dbReference type="ARBA" id="ARBA00022741"/>
    </source>
</evidence>
<keyword evidence="3" id="KW-0547">Nucleotide-binding</keyword>
<dbReference type="InterPro" id="IPR003439">
    <property type="entry name" value="ABC_transporter-like_ATP-bd"/>
</dbReference>
<keyword evidence="5" id="KW-0046">Antibiotic resistance</keyword>
<keyword evidence="4 7" id="KW-0067">ATP-binding</keyword>
<dbReference type="PROSITE" id="PS50893">
    <property type="entry name" value="ABC_TRANSPORTER_2"/>
    <property type="match status" value="1"/>
</dbReference>
<dbReference type="CDD" id="cd03230">
    <property type="entry name" value="ABC_DR_subfamily_A"/>
    <property type="match status" value="1"/>
</dbReference>
<dbReference type="GO" id="GO:0016887">
    <property type="term" value="F:ATP hydrolysis activity"/>
    <property type="evidence" value="ECO:0007669"/>
    <property type="project" value="InterPro"/>
</dbReference>
<dbReference type="PANTHER" id="PTHR42711">
    <property type="entry name" value="ABC TRANSPORTER ATP-BINDING PROTEIN"/>
    <property type="match status" value="1"/>
</dbReference>
<dbReference type="GO" id="GO:0005886">
    <property type="term" value="C:plasma membrane"/>
    <property type="evidence" value="ECO:0007669"/>
    <property type="project" value="UniProtKB-SubCell"/>
</dbReference>
<dbReference type="SMART" id="SM00382">
    <property type="entry name" value="AAA"/>
    <property type="match status" value="1"/>
</dbReference>
<evidence type="ECO:0000313" key="7">
    <source>
        <dbReference type="EMBL" id="TCP54016.1"/>
    </source>
</evidence>
<dbReference type="AlphaFoldDB" id="A0A4V2SUC1"/>
<dbReference type="Pfam" id="PF00005">
    <property type="entry name" value="ABC_tran"/>
    <property type="match status" value="1"/>
</dbReference>
<dbReference type="PROSITE" id="PS00211">
    <property type="entry name" value="ABC_TRANSPORTER_1"/>
    <property type="match status" value="1"/>
</dbReference>
<keyword evidence="8" id="KW-1185">Reference proteome</keyword>
<dbReference type="GO" id="GO:0046677">
    <property type="term" value="P:response to antibiotic"/>
    <property type="evidence" value="ECO:0007669"/>
    <property type="project" value="UniProtKB-KW"/>
</dbReference>
<dbReference type="InterPro" id="IPR050763">
    <property type="entry name" value="ABC_transporter_ATP-binding"/>
</dbReference>
<comment type="caution">
    <text evidence="7">The sequence shown here is derived from an EMBL/GenBank/DDBJ whole genome shotgun (WGS) entry which is preliminary data.</text>
</comment>
<dbReference type="InterPro" id="IPR003593">
    <property type="entry name" value="AAA+_ATPase"/>
</dbReference>
<dbReference type="Gene3D" id="3.40.50.300">
    <property type="entry name" value="P-loop containing nucleotide triphosphate hydrolases"/>
    <property type="match status" value="1"/>
</dbReference>
<dbReference type="InterPro" id="IPR017871">
    <property type="entry name" value="ABC_transporter-like_CS"/>
</dbReference>
<dbReference type="Proteomes" id="UP000294911">
    <property type="component" value="Unassembled WGS sequence"/>
</dbReference>
<organism evidence="7 8">
    <name type="scientific">Tamaricihabitans halophyticus</name>
    <dbReference type="NCBI Taxonomy" id="1262583"/>
    <lineage>
        <taxon>Bacteria</taxon>
        <taxon>Bacillati</taxon>
        <taxon>Actinomycetota</taxon>
        <taxon>Actinomycetes</taxon>
        <taxon>Pseudonocardiales</taxon>
        <taxon>Pseudonocardiaceae</taxon>
        <taxon>Tamaricihabitans</taxon>
    </lineage>
</organism>
<dbReference type="PANTHER" id="PTHR42711:SF17">
    <property type="entry name" value="ABC TRANSPORTER ATP-BINDING PROTEIN"/>
    <property type="match status" value="1"/>
</dbReference>
<dbReference type="SUPFAM" id="SSF52540">
    <property type="entry name" value="P-loop containing nucleoside triphosphate hydrolases"/>
    <property type="match status" value="1"/>
</dbReference>
<evidence type="ECO:0000256" key="2">
    <source>
        <dbReference type="ARBA" id="ARBA00022448"/>
    </source>
</evidence>
<protein>
    <submittedName>
        <fullName evidence="7">ABC-2 type transport system ATP-binding protein</fullName>
    </submittedName>
</protein>
<evidence type="ECO:0000256" key="1">
    <source>
        <dbReference type="ARBA" id="ARBA00004202"/>
    </source>
</evidence>
<feature type="domain" description="ABC transporter" evidence="6">
    <location>
        <begin position="29"/>
        <end position="254"/>
    </location>
</feature>
<evidence type="ECO:0000256" key="5">
    <source>
        <dbReference type="ARBA" id="ARBA00023251"/>
    </source>
</evidence>
<dbReference type="EMBL" id="SLXQ01000003">
    <property type="protein sequence ID" value="TCP54016.1"/>
    <property type="molecule type" value="Genomic_DNA"/>
</dbReference>
<proteinExistence type="predicted"/>
<comment type="subcellular location">
    <subcellularLocation>
        <location evidence="1">Cell membrane</location>
        <topology evidence="1">Peripheral membrane protein</topology>
    </subcellularLocation>
</comment>
<gene>
    <name evidence="7" type="ORF">EV191_10356</name>
</gene>
<reference evidence="7 8" key="1">
    <citation type="submission" date="2019-03" db="EMBL/GenBank/DDBJ databases">
        <title>Genomic Encyclopedia of Type Strains, Phase IV (KMG-IV): sequencing the most valuable type-strain genomes for metagenomic binning, comparative biology and taxonomic classification.</title>
        <authorList>
            <person name="Goeker M."/>
        </authorList>
    </citation>
    <scope>NUCLEOTIDE SEQUENCE [LARGE SCALE GENOMIC DNA]</scope>
    <source>
        <strain evidence="7 8">DSM 45765</strain>
    </source>
</reference>
<evidence type="ECO:0000313" key="8">
    <source>
        <dbReference type="Proteomes" id="UP000294911"/>
    </source>
</evidence>
<name>A0A4V2SUC1_9PSEU</name>
<evidence type="ECO:0000256" key="4">
    <source>
        <dbReference type="ARBA" id="ARBA00022840"/>
    </source>
</evidence>